<comment type="caution">
    <text evidence="2">The sequence shown here is derived from an EMBL/GenBank/DDBJ whole genome shotgun (WGS) entry which is preliminary data.</text>
</comment>
<keyword evidence="1" id="KW-0472">Membrane</keyword>
<feature type="transmembrane region" description="Helical" evidence="1">
    <location>
        <begin position="38"/>
        <end position="59"/>
    </location>
</feature>
<reference evidence="2 3" key="1">
    <citation type="journal article" date="2017" name="Environ. Microbiol.">
        <title>Decay of the glycolytic pathway and adaptation to intranuclear parasitism within Enterocytozoonidae microsporidia.</title>
        <authorList>
            <person name="Wiredu Boakye D."/>
            <person name="Jaroenlak P."/>
            <person name="Prachumwat A."/>
            <person name="Williams T.A."/>
            <person name="Bateman K.S."/>
            <person name="Itsathitphaisarn O."/>
            <person name="Sritunyalucksana K."/>
            <person name="Paszkiewicz K.H."/>
            <person name="Moore K.A."/>
            <person name="Stentiford G.D."/>
            <person name="Williams B.A."/>
        </authorList>
    </citation>
    <scope>NUCLEOTIDE SEQUENCE [LARGE SCALE GENOMIC DNA]</scope>
    <source>
        <strain evidence="3">canceri</strain>
    </source>
</reference>
<feature type="transmembrane region" description="Helical" evidence="1">
    <location>
        <begin position="312"/>
        <end position="333"/>
    </location>
</feature>
<proteinExistence type="predicted"/>
<evidence type="ECO:0000313" key="2">
    <source>
        <dbReference type="EMBL" id="ORD99147.1"/>
    </source>
</evidence>
<feature type="transmembrane region" description="Helical" evidence="1">
    <location>
        <begin position="118"/>
        <end position="135"/>
    </location>
</feature>
<dbReference type="VEuPathDB" id="MicrosporidiaDB:HERIO_682"/>
<dbReference type="VEuPathDB" id="MicrosporidiaDB:A0H76_1331"/>
<feature type="transmembrane region" description="Helical" evidence="1">
    <location>
        <begin position="290"/>
        <end position="306"/>
    </location>
</feature>
<name>A0A1X0QH89_9MICR</name>
<feature type="transmembrane region" description="Helical" evidence="1">
    <location>
        <begin position="71"/>
        <end position="98"/>
    </location>
</feature>
<dbReference type="EMBL" id="LTAI01000286">
    <property type="protein sequence ID" value="ORD99147.1"/>
    <property type="molecule type" value="Genomic_DNA"/>
</dbReference>
<keyword evidence="1" id="KW-1133">Transmembrane helix</keyword>
<evidence type="ECO:0000256" key="1">
    <source>
        <dbReference type="SAM" id="Phobius"/>
    </source>
</evidence>
<feature type="transmembrane region" description="Helical" evidence="1">
    <location>
        <begin position="345"/>
        <end position="362"/>
    </location>
</feature>
<sequence>MENEWSKLNDLKVGLDVASLALRPNIINMATIYFNNGYYVVNFILLLLGFFSGFSLYILSESAAQLERYNYASLVGTAFSYKFILFCICVLKITRIIFTSNNLLAILSNYGLNKIVNDKISFLVMVFICYLLFSYYRKYYKYLALISGCTALLFTFTESVGSEYKFFRNENGYIFNDLGILMLWLSSHHAVLSLYKFDMMQRRDRVISSFFSALIDILFYIGIGTFGIEAYPETESIWINNLENPQYNFLTLAYLIINILRYPNALDAITEDVLKFINLEEFIGSKTEKLVTFFISTSIIAPATYFSSLNDIRLWCLLISSLVMFVFPPVIGLRFCKFSVVDRTIMIITHIIGVALVLITFYETFVN</sequence>
<dbReference type="Proteomes" id="UP000192501">
    <property type="component" value="Unassembled WGS sequence"/>
</dbReference>
<feature type="transmembrane region" description="Helical" evidence="1">
    <location>
        <begin position="173"/>
        <end position="195"/>
    </location>
</feature>
<keyword evidence="1" id="KW-0812">Transmembrane</keyword>
<protein>
    <recommendedName>
        <fullName evidence="4">Transmembrane amino acid transporter protein</fullName>
    </recommendedName>
</protein>
<feature type="transmembrane region" description="Helical" evidence="1">
    <location>
        <begin position="207"/>
        <end position="228"/>
    </location>
</feature>
<dbReference type="AlphaFoldDB" id="A0A1X0QH89"/>
<accession>A0A1X0QH89</accession>
<evidence type="ECO:0008006" key="4">
    <source>
        <dbReference type="Google" id="ProtNLM"/>
    </source>
</evidence>
<organism evidence="2 3">
    <name type="scientific">Hepatospora eriocheir</name>
    <dbReference type="NCBI Taxonomy" id="1081669"/>
    <lineage>
        <taxon>Eukaryota</taxon>
        <taxon>Fungi</taxon>
        <taxon>Fungi incertae sedis</taxon>
        <taxon>Microsporidia</taxon>
        <taxon>Hepatosporidae</taxon>
        <taxon>Hepatospora</taxon>
    </lineage>
</organism>
<gene>
    <name evidence="2" type="ORF">A0H76_1331</name>
</gene>
<evidence type="ECO:0000313" key="3">
    <source>
        <dbReference type="Proteomes" id="UP000192501"/>
    </source>
</evidence>